<evidence type="ECO:0000256" key="2">
    <source>
        <dbReference type="ARBA" id="ARBA00022737"/>
    </source>
</evidence>
<evidence type="ECO:0000313" key="6">
    <source>
        <dbReference type="EMBL" id="CAF5114222.1"/>
    </source>
</evidence>
<dbReference type="EMBL" id="CAJOBP010078805">
    <property type="protein sequence ID" value="CAF4907609.1"/>
    <property type="molecule type" value="Genomic_DNA"/>
</dbReference>
<dbReference type="InterPro" id="IPR019775">
    <property type="entry name" value="WD40_repeat_CS"/>
</dbReference>
<accession>A0A822F0H9</accession>
<reference evidence="6" key="1">
    <citation type="submission" date="2021-02" db="EMBL/GenBank/DDBJ databases">
        <authorList>
            <person name="Nowell W R."/>
        </authorList>
    </citation>
    <scope>NUCLEOTIDE SEQUENCE</scope>
</reference>
<evidence type="ECO:0000256" key="3">
    <source>
        <dbReference type="PROSITE-ProRule" id="PRU00221"/>
    </source>
</evidence>
<feature type="non-terminal residue" evidence="6">
    <location>
        <position position="61"/>
    </location>
</feature>
<dbReference type="SUPFAM" id="SSF50978">
    <property type="entry name" value="WD40 repeat-like"/>
    <property type="match status" value="1"/>
</dbReference>
<gene>
    <name evidence="6" type="ORF">QYT958_LOCUS45652</name>
    <name evidence="4" type="ORF">UJA718_LOCUS45821</name>
    <name evidence="5" type="ORF">UJA718_LOCUS46562</name>
</gene>
<comment type="caution">
    <text evidence="6">The sequence shown here is derived from an EMBL/GenBank/DDBJ whole genome shotgun (WGS) entry which is preliminary data.</text>
</comment>
<feature type="repeat" description="WD" evidence="3">
    <location>
        <begin position="1"/>
        <end position="26"/>
    </location>
</feature>
<dbReference type="Proteomes" id="UP000663848">
    <property type="component" value="Unassembled WGS sequence"/>
</dbReference>
<dbReference type="PROSITE" id="PS00678">
    <property type="entry name" value="WD_REPEATS_1"/>
    <property type="match status" value="2"/>
</dbReference>
<keyword evidence="1 3" id="KW-0853">WD repeat</keyword>
<sequence>GDQVITASFDRTVAIWDVRTGNKIHTLISHTAEVSSAQFNWDCSRIVTGSMDKTCKLWDAL</sequence>
<dbReference type="Proteomes" id="UP000663873">
    <property type="component" value="Unassembled WGS sequence"/>
</dbReference>
<keyword evidence="8" id="KW-1185">Reference proteome</keyword>
<dbReference type="InterPro" id="IPR001680">
    <property type="entry name" value="WD40_rpt"/>
</dbReference>
<dbReference type="InterPro" id="IPR020472">
    <property type="entry name" value="WD40_PAC1"/>
</dbReference>
<dbReference type="InterPro" id="IPR036322">
    <property type="entry name" value="WD40_repeat_dom_sf"/>
</dbReference>
<dbReference type="EMBL" id="CAJOBR010077017">
    <property type="protein sequence ID" value="CAF5114222.1"/>
    <property type="molecule type" value="Genomic_DNA"/>
</dbReference>
<evidence type="ECO:0000256" key="1">
    <source>
        <dbReference type="ARBA" id="ARBA00022574"/>
    </source>
</evidence>
<dbReference type="Pfam" id="PF00400">
    <property type="entry name" value="WD40"/>
    <property type="match status" value="2"/>
</dbReference>
<evidence type="ECO:0008006" key="9">
    <source>
        <dbReference type="Google" id="ProtNLM"/>
    </source>
</evidence>
<dbReference type="PROSITE" id="PS50082">
    <property type="entry name" value="WD_REPEATS_2"/>
    <property type="match status" value="2"/>
</dbReference>
<keyword evidence="2" id="KW-0677">Repeat</keyword>
<dbReference type="PANTHER" id="PTHR22847:SF744">
    <property type="entry name" value="DYNEIN ASSEMBLY FACTOR WITH WD REPEATS 1"/>
    <property type="match status" value="1"/>
</dbReference>
<feature type="repeat" description="WD" evidence="3">
    <location>
        <begin position="27"/>
        <end position="61"/>
    </location>
</feature>
<proteinExistence type="predicted"/>
<name>A0A822F0H9_9BILA</name>
<evidence type="ECO:0000313" key="4">
    <source>
        <dbReference type="EMBL" id="CAF4907609.1"/>
    </source>
</evidence>
<dbReference type="EMBL" id="CAJOBP010083887">
    <property type="protein sequence ID" value="CAF4924044.1"/>
    <property type="molecule type" value="Genomic_DNA"/>
</dbReference>
<protein>
    <recommendedName>
        <fullName evidence="9">Guanine nucleotide-binding protein subunit beta-like protein</fullName>
    </recommendedName>
</protein>
<dbReference type="Gene3D" id="2.130.10.10">
    <property type="entry name" value="YVTN repeat-like/Quinoprotein amine dehydrogenase"/>
    <property type="match status" value="1"/>
</dbReference>
<organism evidence="6 7">
    <name type="scientific">Rotaria socialis</name>
    <dbReference type="NCBI Taxonomy" id="392032"/>
    <lineage>
        <taxon>Eukaryota</taxon>
        <taxon>Metazoa</taxon>
        <taxon>Spiralia</taxon>
        <taxon>Gnathifera</taxon>
        <taxon>Rotifera</taxon>
        <taxon>Eurotatoria</taxon>
        <taxon>Bdelloidea</taxon>
        <taxon>Philodinida</taxon>
        <taxon>Philodinidae</taxon>
        <taxon>Rotaria</taxon>
    </lineage>
</organism>
<feature type="non-terminal residue" evidence="6">
    <location>
        <position position="1"/>
    </location>
</feature>
<dbReference type="SMART" id="SM00320">
    <property type="entry name" value="WD40"/>
    <property type="match status" value="1"/>
</dbReference>
<dbReference type="PANTHER" id="PTHR22847">
    <property type="entry name" value="WD40 REPEAT PROTEIN"/>
    <property type="match status" value="1"/>
</dbReference>
<dbReference type="PROSITE" id="PS50294">
    <property type="entry name" value="WD_REPEATS_REGION"/>
    <property type="match status" value="2"/>
</dbReference>
<evidence type="ECO:0000313" key="5">
    <source>
        <dbReference type="EMBL" id="CAF4924044.1"/>
    </source>
</evidence>
<dbReference type="PRINTS" id="PR00320">
    <property type="entry name" value="GPROTEINBRPT"/>
</dbReference>
<evidence type="ECO:0000313" key="8">
    <source>
        <dbReference type="Proteomes" id="UP000663873"/>
    </source>
</evidence>
<dbReference type="AlphaFoldDB" id="A0A822F0H9"/>
<dbReference type="InterPro" id="IPR015943">
    <property type="entry name" value="WD40/YVTN_repeat-like_dom_sf"/>
</dbReference>
<evidence type="ECO:0000313" key="7">
    <source>
        <dbReference type="Proteomes" id="UP000663848"/>
    </source>
</evidence>